<organism evidence="1 2">
    <name type="scientific">Pieris macdunnoughi</name>
    <dbReference type="NCBI Taxonomy" id="345717"/>
    <lineage>
        <taxon>Eukaryota</taxon>
        <taxon>Metazoa</taxon>
        <taxon>Ecdysozoa</taxon>
        <taxon>Arthropoda</taxon>
        <taxon>Hexapoda</taxon>
        <taxon>Insecta</taxon>
        <taxon>Pterygota</taxon>
        <taxon>Neoptera</taxon>
        <taxon>Endopterygota</taxon>
        <taxon>Lepidoptera</taxon>
        <taxon>Glossata</taxon>
        <taxon>Ditrysia</taxon>
        <taxon>Papilionoidea</taxon>
        <taxon>Pieridae</taxon>
        <taxon>Pierinae</taxon>
        <taxon>Pieris</taxon>
    </lineage>
</organism>
<dbReference type="Proteomes" id="UP000663880">
    <property type="component" value="Unassembled WGS sequence"/>
</dbReference>
<accession>A0A821PNY2</accession>
<protein>
    <submittedName>
        <fullName evidence="1">Uncharacterized protein</fullName>
    </submittedName>
</protein>
<dbReference type="AlphaFoldDB" id="A0A821PNY2"/>
<dbReference type="EMBL" id="CAJOBZ010000006">
    <property type="protein sequence ID" value="CAF4808117.1"/>
    <property type="molecule type" value="Genomic_DNA"/>
</dbReference>
<evidence type="ECO:0000313" key="1">
    <source>
        <dbReference type="EMBL" id="CAF4808117.1"/>
    </source>
</evidence>
<proteinExistence type="predicted"/>
<gene>
    <name evidence="1" type="ORF">PMACD_LOCUS3871</name>
</gene>
<comment type="caution">
    <text evidence="1">The sequence shown here is derived from an EMBL/GenBank/DDBJ whole genome shotgun (WGS) entry which is preliminary data.</text>
</comment>
<keyword evidence="2" id="KW-1185">Reference proteome</keyword>
<evidence type="ECO:0000313" key="2">
    <source>
        <dbReference type="Proteomes" id="UP000663880"/>
    </source>
</evidence>
<reference evidence="1" key="1">
    <citation type="submission" date="2021-02" db="EMBL/GenBank/DDBJ databases">
        <authorList>
            <person name="Steward A R."/>
        </authorList>
    </citation>
    <scope>NUCLEOTIDE SEQUENCE</scope>
</reference>
<name>A0A821PNY2_9NEOP</name>
<sequence length="132" mass="14371">MIVKGKGNHIHIKARPRLAPSSVNIQSPSVNPNHLNNPDIIMVSSKIAILAVVMFAYIMHTQAASSDDEDKKNDGGFSLSNLEEEKILLKNFNKILSEISKNPTQTFSILTNSIKGKAKGASKNKGSDKDDN</sequence>